<dbReference type="RefSeq" id="WP_125039454.1">
    <property type="nucleotide sequence ID" value="NZ_BHZF01000003.1"/>
</dbReference>
<protein>
    <recommendedName>
        <fullName evidence="4">Outer membrane protein with beta-barrel domain</fullName>
    </recommendedName>
</protein>
<evidence type="ECO:0000256" key="1">
    <source>
        <dbReference type="SAM" id="SignalP"/>
    </source>
</evidence>
<gene>
    <name evidence="2" type="ORF">DES35_10711</name>
</gene>
<name>A0A368ZY58_9FLAO</name>
<feature type="signal peptide" evidence="1">
    <location>
        <begin position="1"/>
        <end position="18"/>
    </location>
</feature>
<organism evidence="2 3">
    <name type="scientific">Schleiferia thermophila</name>
    <dbReference type="NCBI Taxonomy" id="884107"/>
    <lineage>
        <taxon>Bacteria</taxon>
        <taxon>Pseudomonadati</taxon>
        <taxon>Bacteroidota</taxon>
        <taxon>Flavobacteriia</taxon>
        <taxon>Flavobacteriales</taxon>
        <taxon>Schleiferiaceae</taxon>
        <taxon>Schleiferia</taxon>
    </lineage>
</organism>
<accession>A0A368ZY58</accession>
<reference evidence="2 3" key="1">
    <citation type="submission" date="2018-07" db="EMBL/GenBank/DDBJ databases">
        <title>Genomic Encyclopedia of Type Strains, Phase IV (KMG-IV): sequencing the most valuable type-strain genomes for metagenomic binning, comparative biology and taxonomic classification.</title>
        <authorList>
            <person name="Goeker M."/>
        </authorList>
    </citation>
    <scope>NUCLEOTIDE SEQUENCE [LARGE SCALE GENOMIC DNA]</scope>
    <source>
        <strain evidence="2 3">DSM 21410</strain>
    </source>
</reference>
<evidence type="ECO:0008006" key="4">
    <source>
        <dbReference type="Google" id="ProtNLM"/>
    </source>
</evidence>
<proteinExistence type="predicted"/>
<dbReference type="AlphaFoldDB" id="A0A368ZY58"/>
<dbReference type="EMBL" id="QPJS01000007">
    <property type="protein sequence ID" value="RCX01198.1"/>
    <property type="molecule type" value="Genomic_DNA"/>
</dbReference>
<dbReference type="Proteomes" id="UP000253517">
    <property type="component" value="Unassembled WGS sequence"/>
</dbReference>
<evidence type="ECO:0000313" key="3">
    <source>
        <dbReference type="Proteomes" id="UP000253517"/>
    </source>
</evidence>
<keyword evidence="1" id="KW-0732">Signal</keyword>
<evidence type="ECO:0000313" key="2">
    <source>
        <dbReference type="EMBL" id="RCX01198.1"/>
    </source>
</evidence>
<comment type="caution">
    <text evidence="2">The sequence shown here is derived from an EMBL/GenBank/DDBJ whole genome shotgun (WGS) entry which is preliminary data.</text>
</comment>
<keyword evidence="3" id="KW-1185">Reference proteome</keyword>
<feature type="chain" id="PRO_5016719574" description="Outer membrane protein with beta-barrel domain" evidence="1">
    <location>
        <begin position="19"/>
        <end position="220"/>
    </location>
</feature>
<sequence>MKQSFCLLLILFSFYSNGQEKTRFFDKLTFSFEVFNYPDFSNFHLANHIINEDLEINRKIFSRHGIGISSYLEVGNSLFGFKYEYYRDATSHTIKDSTGNGFPLNDYIIGHFFSFSHLYSLKSSYNLPLWIGYNIGYYVSRDEGLPIIIFGTPSTGFSFEEFEVPLVQNHFKFNGQLTYRFRLTEIADLGLSVYGGIGRNVSDEGSKWVFQNKLGINVWF</sequence>